<evidence type="ECO:0000313" key="2">
    <source>
        <dbReference type="Proteomes" id="UP000178912"/>
    </source>
</evidence>
<gene>
    <name evidence="1" type="ORF">RAG0_10945</name>
</gene>
<name>A0A1E1L230_9HELO</name>
<dbReference type="Proteomes" id="UP000178912">
    <property type="component" value="Unassembled WGS sequence"/>
</dbReference>
<dbReference type="EMBL" id="FJUX01000069">
    <property type="protein sequence ID" value="CZT04524.1"/>
    <property type="molecule type" value="Genomic_DNA"/>
</dbReference>
<dbReference type="AlphaFoldDB" id="A0A1E1L230"/>
<proteinExistence type="predicted"/>
<keyword evidence="2" id="KW-1185">Reference proteome</keyword>
<sequence>MLGLTTTGDDRLLDLMKHLATTSVWEHYDGGMVCAISEIGQYFPKRISVELRYSANILVNKAAAKGRNLATPPSYSRQRLRCDSVISHRYWLNIFTDDGNDESTRIYARSTTGYSPARAYGAWDPSQTTTLDCGGLEHLLAQDYRAWIPSQTTTLLWCSGASSISSLCGLGSKLDYHSLDPKPDYPIIVLVRTVIQLKLAALEPRCTTSASLPLLEASCKVFKYSEMSFGTFTTNTMMTRDIKISGILKNEVMLLIESTWTPKYLGVYVLSIRRQHGKATQFLPTTSATSIASPVSISPRRSSYKSGAQLFDLGMMSGCESSAREQALDMAQVC</sequence>
<reference evidence="2" key="1">
    <citation type="submission" date="2016-03" db="EMBL/GenBank/DDBJ databases">
        <authorList>
            <person name="Guldener U."/>
        </authorList>
    </citation>
    <scope>NUCLEOTIDE SEQUENCE [LARGE SCALE GENOMIC DNA]</scope>
    <source>
        <strain evidence="2">04CH-RAC-A.6.1</strain>
    </source>
</reference>
<organism evidence="1 2">
    <name type="scientific">Rhynchosporium agropyri</name>
    <dbReference type="NCBI Taxonomy" id="914238"/>
    <lineage>
        <taxon>Eukaryota</taxon>
        <taxon>Fungi</taxon>
        <taxon>Dikarya</taxon>
        <taxon>Ascomycota</taxon>
        <taxon>Pezizomycotina</taxon>
        <taxon>Leotiomycetes</taxon>
        <taxon>Helotiales</taxon>
        <taxon>Ploettnerulaceae</taxon>
        <taxon>Rhynchosporium</taxon>
    </lineage>
</organism>
<evidence type="ECO:0000313" key="1">
    <source>
        <dbReference type="EMBL" id="CZT04524.1"/>
    </source>
</evidence>
<accession>A0A1E1L230</accession>
<protein>
    <submittedName>
        <fullName evidence="1">Uncharacterized protein</fullName>
    </submittedName>
</protein>